<keyword evidence="3 6" id="KW-0694">RNA-binding</keyword>
<dbReference type="GO" id="GO:0003723">
    <property type="term" value="F:RNA binding"/>
    <property type="evidence" value="ECO:0007669"/>
    <property type="project" value="UniProtKB-UniRule"/>
</dbReference>
<dbReference type="SUPFAM" id="SSF48013">
    <property type="entry name" value="NusB-like"/>
    <property type="match status" value="1"/>
</dbReference>
<keyword evidence="4 6" id="KW-0805">Transcription regulation</keyword>
<evidence type="ECO:0000313" key="9">
    <source>
        <dbReference type="Proteomes" id="UP000824241"/>
    </source>
</evidence>
<name>A0A9D1DYI9_9FIRM</name>
<accession>A0A9D1DYI9</accession>
<dbReference type="Pfam" id="PF01029">
    <property type="entry name" value="NusB"/>
    <property type="match status" value="1"/>
</dbReference>
<protein>
    <recommendedName>
        <fullName evidence="6">Transcription antitermination protein NusB</fullName>
    </recommendedName>
    <alternativeName>
        <fullName evidence="6">Antitermination factor NusB</fullName>
    </alternativeName>
</protein>
<evidence type="ECO:0000256" key="2">
    <source>
        <dbReference type="ARBA" id="ARBA00022814"/>
    </source>
</evidence>
<dbReference type="InterPro" id="IPR011605">
    <property type="entry name" value="NusB_fam"/>
</dbReference>
<comment type="caution">
    <text evidence="8">The sequence shown here is derived from an EMBL/GenBank/DDBJ whole genome shotgun (WGS) entry which is preliminary data.</text>
</comment>
<dbReference type="Proteomes" id="UP000824241">
    <property type="component" value="Unassembled WGS sequence"/>
</dbReference>
<evidence type="ECO:0000256" key="4">
    <source>
        <dbReference type="ARBA" id="ARBA00023015"/>
    </source>
</evidence>
<dbReference type="PANTHER" id="PTHR11078">
    <property type="entry name" value="N UTILIZATION SUBSTANCE PROTEIN B-RELATED"/>
    <property type="match status" value="1"/>
</dbReference>
<reference evidence="8" key="1">
    <citation type="submission" date="2020-10" db="EMBL/GenBank/DDBJ databases">
        <authorList>
            <person name="Gilroy R."/>
        </authorList>
    </citation>
    <scope>NUCLEOTIDE SEQUENCE</scope>
    <source>
        <strain evidence="8">CHK189-12415</strain>
    </source>
</reference>
<evidence type="ECO:0000256" key="3">
    <source>
        <dbReference type="ARBA" id="ARBA00022884"/>
    </source>
</evidence>
<evidence type="ECO:0000256" key="5">
    <source>
        <dbReference type="ARBA" id="ARBA00023163"/>
    </source>
</evidence>
<gene>
    <name evidence="6 8" type="primary">nusB</name>
    <name evidence="8" type="ORF">IAB37_07080</name>
</gene>
<comment type="similarity">
    <text evidence="1 6">Belongs to the NusB family.</text>
</comment>
<dbReference type="GO" id="GO:0031564">
    <property type="term" value="P:transcription antitermination"/>
    <property type="evidence" value="ECO:0007669"/>
    <property type="project" value="UniProtKB-KW"/>
</dbReference>
<dbReference type="GO" id="GO:0006353">
    <property type="term" value="P:DNA-templated transcription termination"/>
    <property type="evidence" value="ECO:0007669"/>
    <property type="project" value="UniProtKB-UniRule"/>
</dbReference>
<proteinExistence type="inferred from homology"/>
<comment type="function">
    <text evidence="6">Involved in transcription antitermination. Required for transcription of ribosomal RNA (rRNA) genes. Binds specifically to the boxA antiterminator sequence of the ribosomal RNA (rrn) operons.</text>
</comment>
<evidence type="ECO:0000313" key="8">
    <source>
        <dbReference type="EMBL" id="HIR61318.1"/>
    </source>
</evidence>
<dbReference type="PANTHER" id="PTHR11078:SF3">
    <property type="entry name" value="ANTITERMINATION NUSB DOMAIN-CONTAINING PROTEIN"/>
    <property type="match status" value="1"/>
</dbReference>
<dbReference type="InterPro" id="IPR035926">
    <property type="entry name" value="NusB-like_sf"/>
</dbReference>
<sequence length="145" mass="16426">MKKISRHQMRENAFILVFERIFNNDTAQELLETARETEEIEITPEVEKMFLGVVANQPAIDDVISHNLKKWTMNRISKVSLAILRLGVYEIIYCDDVDDDITVSECVKLASDYAYEDDISFINGILGSIVRARNAEKASAPAEAD</sequence>
<keyword evidence="5 6" id="KW-0804">Transcription</keyword>
<dbReference type="AlphaFoldDB" id="A0A9D1DYI9"/>
<evidence type="ECO:0000256" key="1">
    <source>
        <dbReference type="ARBA" id="ARBA00005952"/>
    </source>
</evidence>
<dbReference type="InterPro" id="IPR006027">
    <property type="entry name" value="NusB_RsmB_TIM44"/>
</dbReference>
<evidence type="ECO:0000256" key="6">
    <source>
        <dbReference type="HAMAP-Rule" id="MF_00073"/>
    </source>
</evidence>
<organism evidence="8 9">
    <name type="scientific">Candidatus Faecivivens stercoravium</name>
    <dbReference type="NCBI Taxonomy" id="2840803"/>
    <lineage>
        <taxon>Bacteria</taxon>
        <taxon>Bacillati</taxon>
        <taxon>Bacillota</taxon>
        <taxon>Clostridia</taxon>
        <taxon>Eubacteriales</taxon>
        <taxon>Oscillospiraceae</taxon>
        <taxon>Oscillospiraceae incertae sedis</taxon>
        <taxon>Candidatus Faecivivens</taxon>
    </lineage>
</organism>
<evidence type="ECO:0000259" key="7">
    <source>
        <dbReference type="Pfam" id="PF01029"/>
    </source>
</evidence>
<dbReference type="EMBL" id="DVHA01000225">
    <property type="protein sequence ID" value="HIR61318.1"/>
    <property type="molecule type" value="Genomic_DNA"/>
</dbReference>
<feature type="domain" description="NusB/RsmB/TIM44" evidence="7">
    <location>
        <begin position="8"/>
        <end position="131"/>
    </location>
</feature>
<reference evidence="8" key="2">
    <citation type="journal article" date="2021" name="PeerJ">
        <title>Extensive microbial diversity within the chicken gut microbiome revealed by metagenomics and culture.</title>
        <authorList>
            <person name="Gilroy R."/>
            <person name="Ravi A."/>
            <person name="Getino M."/>
            <person name="Pursley I."/>
            <person name="Horton D.L."/>
            <person name="Alikhan N.F."/>
            <person name="Baker D."/>
            <person name="Gharbi K."/>
            <person name="Hall N."/>
            <person name="Watson M."/>
            <person name="Adriaenssens E.M."/>
            <person name="Foster-Nyarko E."/>
            <person name="Jarju S."/>
            <person name="Secka A."/>
            <person name="Antonio M."/>
            <person name="Oren A."/>
            <person name="Chaudhuri R.R."/>
            <person name="La Ragione R."/>
            <person name="Hildebrand F."/>
            <person name="Pallen M.J."/>
        </authorList>
    </citation>
    <scope>NUCLEOTIDE SEQUENCE</scope>
    <source>
        <strain evidence="8">CHK189-12415</strain>
    </source>
</reference>
<dbReference type="GO" id="GO:0005829">
    <property type="term" value="C:cytosol"/>
    <property type="evidence" value="ECO:0007669"/>
    <property type="project" value="TreeGrafter"/>
</dbReference>
<dbReference type="NCBIfam" id="TIGR01951">
    <property type="entry name" value="nusB"/>
    <property type="match status" value="1"/>
</dbReference>
<dbReference type="HAMAP" id="MF_00073">
    <property type="entry name" value="NusB"/>
    <property type="match status" value="1"/>
</dbReference>
<dbReference type="Gene3D" id="1.10.940.10">
    <property type="entry name" value="NusB-like"/>
    <property type="match status" value="1"/>
</dbReference>
<keyword evidence="2 6" id="KW-0889">Transcription antitermination</keyword>